<comment type="subcellular location">
    <subcellularLocation>
        <location evidence="1">Cytoplasm</location>
        <location evidence="1">Cytoskeleton</location>
    </subcellularLocation>
</comment>
<protein>
    <recommendedName>
        <fullName evidence="13">SH3 domain-containing protein</fullName>
    </recommendedName>
</protein>
<sequence>MARRQPSVTSLSRYATGKSPNTDLFNGNKSRDFCNAFWGQGDAGVNVLLARMRGAARTMDELRNFWKQRSLIEEEYATRLASLAKTTLGKDEIGEMRAALDTLRAETDNQAEYHLALAHQIRNEIEVQVAAFSTKQSLHKSTFQVPIEKRFKSKITHEAYVNKSREKFESDIARINAYTQSLNAQRADPATSPRDVDKLQARLTRAQQTVQANEKDYAGFVRALSEILPRWEQEWKDHCDRCQDLEEERLDFMRENIWAYANAVSTLCVSDDQSCEKIRVALDAFEVEKDIENFVQEYGTGSLPQDAPGQSNGVNGTSPVSHQPFERVSYRAKGNPEPSDPLPAAPVFTPPNAPAVTASPPSKYPPQQPPPQSSPPPLPPQPPAPAPATTTAIQQPSQSRSTPDLGFDRINASNGRNGVDLNDSRSDAQSVRTQGSIGRERERDRDREVEREREIEREREREREHDRESPTMRRGPTGMLSEAPRSVVDREVDRERENVSTRRPAGTLSAVEPPRSNLPPPSEPSPLYEASPSLAAADVPILFYVKALYDYQATTPEEFDFQTGDVIAVTATPEDGWWIGELLDENRREPRRNVFPSNFVCLF</sequence>
<feature type="domain" description="SH3" evidence="9">
    <location>
        <begin position="540"/>
        <end position="603"/>
    </location>
</feature>
<evidence type="ECO:0000259" key="9">
    <source>
        <dbReference type="PROSITE" id="PS50002"/>
    </source>
</evidence>
<evidence type="ECO:0000256" key="5">
    <source>
        <dbReference type="ARBA" id="ARBA00023212"/>
    </source>
</evidence>
<dbReference type="PRINTS" id="PR00499">
    <property type="entry name" value="P67PHOX"/>
</dbReference>
<keyword evidence="3" id="KW-0963">Cytoplasm</keyword>
<dbReference type="GO" id="GO:0120104">
    <property type="term" value="C:mitotic actomyosin contractile ring, proximal layer"/>
    <property type="evidence" value="ECO:0007669"/>
    <property type="project" value="TreeGrafter"/>
</dbReference>
<comment type="caution">
    <text evidence="11">The sequence shown here is derived from an EMBL/GenBank/DDBJ whole genome shotgun (WGS) entry which is preliminary data.</text>
</comment>
<dbReference type="SUPFAM" id="SSF50044">
    <property type="entry name" value="SH3-domain"/>
    <property type="match status" value="1"/>
</dbReference>
<keyword evidence="12" id="KW-1185">Reference proteome</keyword>
<keyword evidence="2 6" id="KW-0728">SH3 domain</keyword>
<evidence type="ECO:0000256" key="2">
    <source>
        <dbReference type="ARBA" id="ARBA00022443"/>
    </source>
</evidence>
<keyword evidence="5" id="KW-0206">Cytoskeleton</keyword>
<evidence type="ECO:0000256" key="7">
    <source>
        <dbReference type="PROSITE-ProRule" id="PRU01077"/>
    </source>
</evidence>
<accession>A0A9P5ZUQ4</accession>
<keyword evidence="7" id="KW-0175">Coiled coil</keyword>
<evidence type="ECO:0000256" key="1">
    <source>
        <dbReference type="ARBA" id="ARBA00004245"/>
    </source>
</evidence>
<dbReference type="CDD" id="cd00174">
    <property type="entry name" value="SH3"/>
    <property type="match status" value="1"/>
</dbReference>
<dbReference type="AlphaFoldDB" id="A0A9P5ZUQ4"/>
<dbReference type="PRINTS" id="PR00452">
    <property type="entry name" value="SH3DOMAIN"/>
</dbReference>
<dbReference type="SUPFAM" id="SSF103657">
    <property type="entry name" value="BAR/IMD domain-like"/>
    <property type="match status" value="1"/>
</dbReference>
<dbReference type="PANTHER" id="PTHR23065">
    <property type="entry name" value="PROLINE-SERINE-THREONINE PHOSPHATASE INTERACTING PROTEIN 1"/>
    <property type="match status" value="1"/>
</dbReference>
<feature type="compositionally biased region" description="Pro residues" evidence="8">
    <location>
        <begin position="338"/>
        <end position="353"/>
    </location>
</feature>
<dbReference type="SMART" id="SM00055">
    <property type="entry name" value="FCH"/>
    <property type="match status" value="1"/>
</dbReference>
<feature type="compositionally biased region" description="Basic and acidic residues" evidence="8">
    <location>
        <begin position="487"/>
        <end position="500"/>
    </location>
</feature>
<evidence type="ECO:0000256" key="6">
    <source>
        <dbReference type="PROSITE-ProRule" id="PRU00192"/>
    </source>
</evidence>
<dbReference type="GO" id="GO:0009898">
    <property type="term" value="C:cytoplasmic side of plasma membrane"/>
    <property type="evidence" value="ECO:0007669"/>
    <property type="project" value="TreeGrafter"/>
</dbReference>
<evidence type="ECO:0000313" key="11">
    <source>
        <dbReference type="EMBL" id="KAF9494165.1"/>
    </source>
</evidence>
<dbReference type="Pfam" id="PF00611">
    <property type="entry name" value="FCH"/>
    <property type="match status" value="1"/>
</dbReference>
<feature type="compositionally biased region" description="Basic and acidic residues" evidence="8">
    <location>
        <begin position="438"/>
        <end position="471"/>
    </location>
</feature>
<dbReference type="InterPro" id="IPR036028">
    <property type="entry name" value="SH3-like_dom_sf"/>
</dbReference>
<dbReference type="FunFam" id="2.30.30.40:FF:000312">
    <property type="entry name" value="Related to Cell division control protein 15"/>
    <property type="match status" value="1"/>
</dbReference>
<dbReference type="OrthoDB" id="19092at2759"/>
<proteinExistence type="predicted"/>
<feature type="region of interest" description="Disordered" evidence="8">
    <location>
        <begin position="299"/>
        <end position="529"/>
    </location>
</feature>
<dbReference type="PROSITE" id="PS51741">
    <property type="entry name" value="F_BAR"/>
    <property type="match status" value="1"/>
</dbReference>
<feature type="domain" description="F-BAR" evidence="10">
    <location>
        <begin position="31"/>
        <end position="290"/>
    </location>
</feature>
<evidence type="ECO:0008006" key="13">
    <source>
        <dbReference type="Google" id="ProtNLM"/>
    </source>
</evidence>
<keyword evidence="4" id="KW-0597">Phosphoprotein</keyword>
<dbReference type="InterPro" id="IPR027267">
    <property type="entry name" value="AH/BAR_dom_sf"/>
</dbReference>
<dbReference type="EMBL" id="MU154576">
    <property type="protein sequence ID" value="KAF9494165.1"/>
    <property type="molecule type" value="Genomic_DNA"/>
</dbReference>
<dbReference type="PROSITE" id="PS50002">
    <property type="entry name" value="SH3"/>
    <property type="match status" value="1"/>
</dbReference>
<feature type="compositionally biased region" description="Polar residues" evidence="8">
    <location>
        <begin position="427"/>
        <end position="436"/>
    </location>
</feature>
<evidence type="ECO:0000256" key="3">
    <source>
        <dbReference type="ARBA" id="ARBA00022490"/>
    </source>
</evidence>
<dbReference type="InterPro" id="IPR001060">
    <property type="entry name" value="FCH_dom"/>
</dbReference>
<name>A0A9P5ZUQ4_PLEER</name>
<feature type="region of interest" description="Disordered" evidence="8">
    <location>
        <begin position="1"/>
        <end position="25"/>
    </location>
</feature>
<dbReference type="GO" id="GO:0030036">
    <property type="term" value="P:actin cytoskeleton organization"/>
    <property type="evidence" value="ECO:0007669"/>
    <property type="project" value="UniProtKB-ARBA"/>
</dbReference>
<dbReference type="InterPro" id="IPR001452">
    <property type="entry name" value="SH3_domain"/>
</dbReference>
<evidence type="ECO:0000256" key="8">
    <source>
        <dbReference type="SAM" id="MobiDB-lite"/>
    </source>
</evidence>
<dbReference type="Proteomes" id="UP000807025">
    <property type="component" value="Unassembled WGS sequence"/>
</dbReference>
<dbReference type="Gene3D" id="2.30.30.40">
    <property type="entry name" value="SH3 Domains"/>
    <property type="match status" value="1"/>
</dbReference>
<feature type="compositionally biased region" description="Pro residues" evidence="8">
    <location>
        <begin position="362"/>
        <end position="386"/>
    </location>
</feature>
<feature type="compositionally biased region" description="Low complexity" evidence="8">
    <location>
        <begin position="387"/>
        <end position="399"/>
    </location>
</feature>
<evidence type="ECO:0000259" key="10">
    <source>
        <dbReference type="PROSITE" id="PS51741"/>
    </source>
</evidence>
<dbReference type="InterPro" id="IPR031160">
    <property type="entry name" value="F_BAR_dom"/>
</dbReference>
<dbReference type="Gene3D" id="1.20.1270.60">
    <property type="entry name" value="Arfaptin homology (AH) domain/BAR domain"/>
    <property type="match status" value="1"/>
</dbReference>
<dbReference type="GO" id="GO:0005543">
    <property type="term" value="F:phospholipid binding"/>
    <property type="evidence" value="ECO:0007669"/>
    <property type="project" value="TreeGrafter"/>
</dbReference>
<reference evidence="11" key="1">
    <citation type="submission" date="2020-11" db="EMBL/GenBank/DDBJ databases">
        <authorList>
            <consortium name="DOE Joint Genome Institute"/>
            <person name="Ahrendt S."/>
            <person name="Riley R."/>
            <person name="Andreopoulos W."/>
            <person name="Labutti K."/>
            <person name="Pangilinan J."/>
            <person name="Ruiz-Duenas F.J."/>
            <person name="Barrasa J.M."/>
            <person name="Sanchez-Garcia M."/>
            <person name="Camarero S."/>
            <person name="Miyauchi S."/>
            <person name="Serrano A."/>
            <person name="Linde D."/>
            <person name="Babiker R."/>
            <person name="Drula E."/>
            <person name="Ayuso-Fernandez I."/>
            <person name="Pacheco R."/>
            <person name="Padilla G."/>
            <person name="Ferreira P."/>
            <person name="Barriuso J."/>
            <person name="Kellner H."/>
            <person name="Castanera R."/>
            <person name="Alfaro M."/>
            <person name="Ramirez L."/>
            <person name="Pisabarro A.G."/>
            <person name="Kuo A."/>
            <person name="Tritt A."/>
            <person name="Lipzen A."/>
            <person name="He G."/>
            <person name="Yan M."/>
            <person name="Ng V."/>
            <person name="Cullen D."/>
            <person name="Martin F."/>
            <person name="Rosso M.-N."/>
            <person name="Henrissat B."/>
            <person name="Hibbett D."/>
            <person name="Martinez A.T."/>
            <person name="Grigoriev I.V."/>
        </authorList>
    </citation>
    <scope>NUCLEOTIDE SEQUENCE</scope>
    <source>
        <strain evidence="11">ATCC 90797</strain>
    </source>
</reference>
<dbReference type="Pfam" id="PF00018">
    <property type="entry name" value="SH3_1"/>
    <property type="match status" value="1"/>
</dbReference>
<dbReference type="SMART" id="SM00326">
    <property type="entry name" value="SH3"/>
    <property type="match status" value="1"/>
</dbReference>
<evidence type="ECO:0000313" key="12">
    <source>
        <dbReference type="Proteomes" id="UP000807025"/>
    </source>
</evidence>
<gene>
    <name evidence="11" type="ORF">BDN71DRAFT_1449259</name>
</gene>
<organism evidence="11 12">
    <name type="scientific">Pleurotus eryngii</name>
    <name type="common">Boletus of the steppes</name>
    <dbReference type="NCBI Taxonomy" id="5323"/>
    <lineage>
        <taxon>Eukaryota</taxon>
        <taxon>Fungi</taxon>
        <taxon>Dikarya</taxon>
        <taxon>Basidiomycota</taxon>
        <taxon>Agaricomycotina</taxon>
        <taxon>Agaricomycetes</taxon>
        <taxon>Agaricomycetidae</taxon>
        <taxon>Agaricales</taxon>
        <taxon>Pleurotineae</taxon>
        <taxon>Pleurotaceae</taxon>
        <taxon>Pleurotus</taxon>
    </lineage>
</organism>
<evidence type="ECO:0000256" key="4">
    <source>
        <dbReference type="ARBA" id="ARBA00022553"/>
    </source>
</evidence>
<feature type="compositionally biased region" description="Polar residues" evidence="8">
    <location>
        <begin position="308"/>
        <end position="321"/>
    </location>
</feature>
<dbReference type="PANTHER" id="PTHR23065:SF7">
    <property type="entry name" value="NOSTRIN, ISOFORM H"/>
    <property type="match status" value="1"/>
</dbReference>